<name>A0A1S3DJW0_DIACI</name>
<dbReference type="RefSeq" id="XP_026687139.1">
    <property type="nucleotide sequence ID" value="XM_026831338.1"/>
</dbReference>
<protein>
    <submittedName>
        <fullName evidence="3">Uncharacterized protein LOC103520083 isoform X1</fullName>
    </submittedName>
    <submittedName>
        <fullName evidence="4">Uncharacterized protein LOC103520083 isoform X2</fullName>
    </submittedName>
</protein>
<dbReference type="STRING" id="121845.A0A1S3DJW0"/>
<feature type="compositionally biased region" description="Polar residues" evidence="1">
    <location>
        <begin position="1"/>
        <end position="58"/>
    </location>
</feature>
<dbReference type="KEGG" id="dci:103520083"/>
<keyword evidence="2" id="KW-1185">Reference proteome</keyword>
<evidence type="ECO:0000313" key="4">
    <source>
        <dbReference type="RefSeq" id="XP_026687139.1"/>
    </source>
</evidence>
<dbReference type="RefSeq" id="XP_008483398.1">
    <property type="nucleotide sequence ID" value="XM_008485176.2"/>
</dbReference>
<proteinExistence type="predicted"/>
<accession>A0A1S3DJW0</accession>
<evidence type="ECO:0000256" key="1">
    <source>
        <dbReference type="SAM" id="MobiDB-lite"/>
    </source>
</evidence>
<dbReference type="GeneID" id="103520083"/>
<organism evidence="2 3">
    <name type="scientific">Diaphorina citri</name>
    <name type="common">Asian citrus psyllid</name>
    <dbReference type="NCBI Taxonomy" id="121845"/>
    <lineage>
        <taxon>Eukaryota</taxon>
        <taxon>Metazoa</taxon>
        <taxon>Ecdysozoa</taxon>
        <taxon>Arthropoda</taxon>
        <taxon>Hexapoda</taxon>
        <taxon>Insecta</taxon>
        <taxon>Pterygota</taxon>
        <taxon>Neoptera</taxon>
        <taxon>Paraneoptera</taxon>
        <taxon>Hemiptera</taxon>
        <taxon>Sternorrhyncha</taxon>
        <taxon>Psylloidea</taxon>
        <taxon>Psyllidae</taxon>
        <taxon>Diaphorininae</taxon>
        <taxon>Diaphorina</taxon>
    </lineage>
</organism>
<gene>
    <name evidence="3 4" type="primary">LOC103520083</name>
</gene>
<evidence type="ECO:0000313" key="3">
    <source>
        <dbReference type="RefSeq" id="XP_008483398.1"/>
    </source>
</evidence>
<feature type="region of interest" description="Disordered" evidence="1">
    <location>
        <begin position="1"/>
        <end position="102"/>
    </location>
</feature>
<dbReference type="Proteomes" id="UP000079169">
    <property type="component" value="Unplaced"/>
</dbReference>
<feature type="region of interest" description="Disordered" evidence="1">
    <location>
        <begin position="210"/>
        <end position="256"/>
    </location>
</feature>
<dbReference type="AlphaFoldDB" id="A0A1S3DJW0"/>
<evidence type="ECO:0000313" key="2">
    <source>
        <dbReference type="Proteomes" id="UP000079169"/>
    </source>
</evidence>
<dbReference type="PaxDb" id="121845-A0A1S3DJW0"/>
<sequence length="359" mass="39035">MQSGPTNQLSSPTNGQSGPTNHVSSPRNRQGSPTNHSGSPEDQFQALSAQLSAPSQGSDPAGGQRVSPPPNRYLRESAGTTGLTGEEPSAPRGSLALPDSIAGGMETSLAQKLFPTENSIAGGAKTFPAREFFPPENPEVFRPGSESFADFKSLNESIGSMETTNEKFTNLENFLREREEVVCEEKGELGGSRPRQSLEHQEYFQSLHPLRDTQHTPDNPPSPTHTSSNKKYIHSTPMKKTGQSKSSPVDQLKPPPLDQSKPLKLCLCIPCTLCPEMASCEHALLCQLCCPGNQETRYHGNQERRCLDNQETRFHSNQGRDVTEGLITSELSGIVLQSRDDGFSSVNSREDSSLDEVSL</sequence>
<reference evidence="3 4" key="1">
    <citation type="submission" date="2025-04" db="UniProtKB">
        <authorList>
            <consortium name="RefSeq"/>
        </authorList>
    </citation>
    <scope>IDENTIFICATION</scope>
</reference>